<protein>
    <submittedName>
        <fullName evidence="1">Uncharacterized protein</fullName>
    </submittedName>
</protein>
<proteinExistence type="predicted"/>
<evidence type="ECO:0000313" key="2">
    <source>
        <dbReference type="Proteomes" id="UP001165960"/>
    </source>
</evidence>
<comment type="caution">
    <text evidence="1">The sequence shown here is derived from an EMBL/GenBank/DDBJ whole genome shotgun (WGS) entry which is preliminary data.</text>
</comment>
<organism evidence="1 2">
    <name type="scientific">Entomophthora muscae</name>
    <dbReference type="NCBI Taxonomy" id="34485"/>
    <lineage>
        <taxon>Eukaryota</taxon>
        <taxon>Fungi</taxon>
        <taxon>Fungi incertae sedis</taxon>
        <taxon>Zoopagomycota</taxon>
        <taxon>Entomophthoromycotina</taxon>
        <taxon>Entomophthoromycetes</taxon>
        <taxon>Entomophthorales</taxon>
        <taxon>Entomophthoraceae</taxon>
        <taxon>Entomophthora</taxon>
    </lineage>
</organism>
<sequence length="291" mass="32984">MIIVIVAPPFAGKSFLCKEFVEKFKNWVTINQTELGGLRRRCIQAAKATLADGKSVLIDRCNISVEQRKYWIDIGKEFDIPVDCIELTRTRKEFKEIMKQVTHEVGQVLQSPAANNAERLNQFLAEYQAPTLDEGFSKVICIKTNKFITAVSFNPLIVGVSCSLWPYLRYRLTIKPFWIQKPPISCESSHDKKIKPESTSGKKEQTKTEWTVVRSVSSARRRDSPSHLQTKTTPTKKHLDSTPLDELFSGLQIEPAPKAKVKPSKPKNSNLLLQLSTAEKPPRKPKQILLP</sequence>
<gene>
    <name evidence="1" type="ORF">DSO57_1036089</name>
</gene>
<keyword evidence="2" id="KW-1185">Reference proteome</keyword>
<evidence type="ECO:0000313" key="1">
    <source>
        <dbReference type="EMBL" id="KAJ9071523.1"/>
    </source>
</evidence>
<accession>A0ACC2TAD0</accession>
<name>A0ACC2TAD0_9FUNG</name>
<dbReference type="Proteomes" id="UP001165960">
    <property type="component" value="Unassembled WGS sequence"/>
</dbReference>
<reference evidence="1" key="1">
    <citation type="submission" date="2022-04" db="EMBL/GenBank/DDBJ databases">
        <title>Genome of the entomopathogenic fungus Entomophthora muscae.</title>
        <authorList>
            <person name="Elya C."/>
            <person name="Lovett B.R."/>
            <person name="Lee E."/>
            <person name="Macias A.M."/>
            <person name="Hajek A.E."/>
            <person name="De Bivort B.L."/>
            <person name="Kasson M.T."/>
            <person name="De Fine Licht H.H."/>
            <person name="Stajich J.E."/>
        </authorList>
    </citation>
    <scope>NUCLEOTIDE SEQUENCE</scope>
    <source>
        <strain evidence="1">Berkeley</strain>
    </source>
</reference>
<dbReference type="EMBL" id="QTSX02003176">
    <property type="protein sequence ID" value="KAJ9071523.1"/>
    <property type="molecule type" value="Genomic_DNA"/>
</dbReference>